<sequence length="294" mass="32703">MAGSLGNHIPTYHLAPNFSLVPPPTGMLDLGSIIDDLKNPDVINKKCRVDVPESERYNDQKKGFVASRLRMRKGEYGIWAKAVGIKGLGGEVSMSHEDSYEAEYRFKSIETIYFVADREYITQAMNQEHVRSVIKGMGYRPVYIITGLKIARGPAVSTKKEKKGAAKAEATFNQPGGVPADFGFRLNPSKEDSISAEFEESNDFIIGIRVKKVRYQMKGVFSRKPGELVIEKHDVGAELVGTDGHEERQEFPVEELFLDGEMAGMVELLDSIQKEKDDRGEETATSWILPVGTV</sequence>
<organism evidence="1 2">
    <name type="scientific">Talaromyces pinophilus</name>
    <name type="common">Penicillium pinophilum</name>
    <dbReference type="NCBI Taxonomy" id="128442"/>
    <lineage>
        <taxon>Eukaryota</taxon>
        <taxon>Fungi</taxon>
        <taxon>Dikarya</taxon>
        <taxon>Ascomycota</taxon>
        <taxon>Pezizomycotina</taxon>
        <taxon>Eurotiomycetes</taxon>
        <taxon>Eurotiomycetidae</taxon>
        <taxon>Eurotiales</taxon>
        <taxon>Trichocomaceae</taxon>
        <taxon>Talaromyces</taxon>
        <taxon>Talaromyces sect. Talaromyces</taxon>
    </lineage>
</organism>
<keyword evidence="2" id="KW-1185">Reference proteome</keyword>
<protein>
    <submittedName>
        <fullName evidence="1">Uncharacterized protein</fullName>
    </submittedName>
</protein>
<proteinExistence type="predicted"/>
<dbReference type="AlphaFoldDB" id="A0A510NWS9"/>
<evidence type="ECO:0000313" key="2">
    <source>
        <dbReference type="Proteomes" id="UP000053095"/>
    </source>
</evidence>
<reference evidence="2" key="1">
    <citation type="journal article" date="2015" name="Genome Announc.">
        <title>Draft genome sequence of Talaromyces cellulolyticus strain Y-94, a source of lignocellulosic biomass-degrading enzymes.</title>
        <authorList>
            <person name="Fujii T."/>
            <person name="Koike H."/>
            <person name="Sawayama S."/>
            <person name="Yano S."/>
            <person name="Inoue H."/>
        </authorList>
    </citation>
    <scope>NUCLEOTIDE SEQUENCE [LARGE SCALE GENOMIC DNA]</scope>
    <source>
        <strain evidence="2">Y-94</strain>
    </source>
</reference>
<dbReference type="EMBL" id="DF933814">
    <property type="protein sequence ID" value="GAM36685.1"/>
    <property type="molecule type" value="Genomic_DNA"/>
</dbReference>
<name>A0A510NWS9_TALPI</name>
<accession>A0A510NWS9</accession>
<dbReference type="Proteomes" id="UP000053095">
    <property type="component" value="Unassembled WGS sequence"/>
</dbReference>
<evidence type="ECO:0000313" key="1">
    <source>
        <dbReference type="EMBL" id="GAM36685.1"/>
    </source>
</evidence>
<gene>
    <name evidence="1" type="ORF">TCE0_018r05968</name>
</gene>